<gene>
    <name evidence="3" type="ORF">BJP25_02405</name>
</gene>
<proteinExistence type="predicted"/>
<dbReference type="EMBL" id="MKQR01000028">
    <property type="protein sequence ID" value="OLR89878.1"/>
    <property type="molecule type" value="Genomic_DNA"/>
</dbReference>
<dbReference type="Pfam" id="PF04107">
    <property type="entry name" value="GCS2"/>
    <property type="match status" value="1"/>
</dbReference>
<dbReference type="InterPro" id="IPR016602">
    <property type="entry name" value="UCP012666"/>
</dbReference>
<comment type="catalytic activity">
    <reaction evidence="1">
        <text>L-cysteine + L-glutamate + ATP = gamma-L-glutamyl-L-cysteine + ADP + phosphate + H(+)</text>
        <dbReference type="Rhea" id="RHEA:13285"/>
        <dbReference type="ChEBI" id="CHEBI:15378"/>
        <dbReference type="ChEBI" id="CHEBI:29985"/>
        <dbReference type="ChEBI" id="CHEBI:30616"/>
        <dbReference type="ChEBI" id="CHEBI:35235"/>
        <dbReference type="ChEBI" id="CHEBI:43474"/>
        <dbReference type="ChEBI" id="CHEBI:58173"/>
        <dbReference type="ChEBI" id="CHEBI:456216"/>
        <dbReference type="EC" id="6.3.2.2"/>
    </reaction>
</comment>
<dbReference type="GO" id="GO:0042398">
    <property type="term" value="P:modified amino acid biosynthetic process"/>
    <property type="evidence" value="ECO:0007669"/>
    <property type="project" value="InterPro"/>
</dbReference>
<comment type="caution">
    <text evidence="3">The sequence shown here is derived from an EMBL/GenBank/DDBJ whole genome shotgun (WGS) entry which is preliminary data.</text>
</comment>
<reference evidence="3 4" key="1">
    <citation type="submission" date="2016-10" db="EMBL/GenBank/DDBJ databases">
        <title>The Draft Genome Sequence of Actinokineospora bangkokensis 44EHWT reveals the biosynthetic pathway of antifungal compounds Thailandins with unusual extender unit butylmalonyl-CoA.</title>
        <authorList>
            <person name="Greule A."/>
            <person name="Intra B."/>
            <person name="Flemming S."/>
            <person name="Rommel M.G."/>
            <person name="Panbangred W."/>
            <person name="Bechthold A."/>
        </authorList>
    </citation>
    <scope>NUCLEOTIDE SEQUENCE [LARGE SCALE GENOMIC DNA]</scope>
    <source>
        <strain evidence="3 4">44EHW</strain>
    </source>
</reference>
<dbReference type="AlphaFoldDB" id="A0A1Q9LCW7"/>
<dbReference type="SUPFAM" id="SSF55931">
    <property type="entry name" value="Glutamine synthetase/guanido kinase"/>
    <property type="match status" value="1"/>
</dbReference>
<dbReference type="InterPro" id="IPR050141">
    <property type="entry name" value="GCL_type2/YbdK_subfam"/>
</dbReference>
<dbReference type="PIRSF" id="PIRSF012666">
    <property type="entry name" value="UCP012666"/>
    <property type="match status" value="1"/>
</dbReference>
<keyword evidence="4" id="KW-1185">Reference proteome</keyword>
<sequence>MGRDVRVAGGPREDHDDHRDKVRRGLAALRVMLADGAFAPSAPTVGVELEFSLVDADHQPAMRNRAVLDRVDDPAFTTELGQHNLELNTAPRPLTDDGLRALEDDMRGALDRAAVAARAEGATPVLIGSLPTLRAEHFDTRWLSANPRYRRLNDRIVAARGERVRLALDGAPLPGGAAAERLRSLHDSILAESACTSTQLHLRVAPADFAAHWNAAQCLAGVQVAIGANSPFLLRTALWHETRIPLFLQSTDTRPDELKNQGVRPRVWFGERWISSVTELFEENARYFPGLLPEVDDEDPIEALAAGAVPRLAELRLHNGTIWRWNRPVYDVTADGAHLRVENRVLPSGPTTTDVLANAAFFYGAQRALATTTDPLWARLSFQAAEENLHAAARHGFGAHLYWPGAGWTDPATLVLDHLLPLADAGLAELGVGAATRDQHLSVVEARCRTRRSGSAWQRDTVADLEQRGLDRDKALAAMLGRYAELSATGAPVHTWPVEG</sequence>
<dbReference type="InterPro" id="IPR006336">
    <property type="entry name" value="GCS2"/>
</dbReference>
<dbReference type="GO" id="GO:0004357">
    <property type="term" value="F:glutamate-cysteine ligase activity"/>
    <property type="evidence" value="ECO:0007669"/>
    <property type="project" value="UniProtKB-EC"/>
</dbReference>
<dbReference type="Gene3D" id="3.30.590.20">
    <property type="match status" value="1"/>
</dbReference>
<accession>A0A1Q9LCW7</accession>
<dbReference type="InterPro" id="IPR014746">
    <property type="entry name" value="Gln_synth/guanido_kin_cat_dom"/>
</dbReference>
<evidence type="ECO:0000313" key="3">
    <source>
        <dbReference type="EMBL" id="OLR89878.1"/>
    </source>
</evidence>
<dbReference type="RefSeq" id="WP_075978085.1">
    <property type="nucleotide sequence ID" value="NZ_MKQR01000028.1"/>
</dbReference>
<feature type="region of interest" description="Disordered" evidence="2">
    <location>
        <begin position="1"/>
        <end position="20"/>
    </location>
</feature>
<keyword evidence="3" id="KW-0436">Ligase</keyword>
<evidence type="ECO:0000256" key="1">
    <source>
        <dbReference type="ARBA" id="ARBA00048819"/>
    </source>
</evidence>
<evidence type="ECO:0000313" key="4">
    <source>
        <dbReference type="Proteomes" id="UP000186040"/>
    </source>
</evidence>
<protein>
    <submittedName>
        <fullName evidence="3">Glutamate--cysteine ligase</fullName>
    </submittedName>
</protein>
<dbReference type="Proteomes" id="UP000186040">
    <property type="component" value="Unassembled WGS sequence"/>
</dbReference>
<dbReference type="STRING" id="1193682.BJP25_02405"/>
<name>A0A1Q9LCW7_9PSEU</name>
<organism evidence="3 4">
    <name type="scientific">Actinokineospora bangkokensis</name>
    <dbReference type="NCBI Taxonomy" id="1193682"/>
    <lineage>
        <taxon>Bacteria</taxon>
        <taxon>Bacillati</taxon>
        <taxon>Actinomycetota</taxon>
        <taxon>Actinomycetes</taxon>
        <taxon>Pseudonocardiales</taxon>
        <taxon>Pseudonocardiaceae</taxon>
        <taxon>Actinokineospora</taxon>
    </lineage>
</organism>
<dbReference type="PANTHER" id="PTHR36510:SF3">
    <property type="entry name" value="CONSERVED PROTEIN"/>
    <property type="match status" value="1"/>
</dbReference>
<dbReference type="PANTHER" id="PTHR36510">
    <property type="entry name" value="GLUTAMATE--CYSTEINE LIGASE 2-RELATED"/>
    <property type="match status" value="1"/>
</dbReference>
<dbReference type="OrthoDB" id="240589at2"/>
<evidence type="ECO:0000256" key="2">
    <source>
        <dbReference type="SAM" id="MobiDB-lite"/>
    </source>
</evidence>